<feature type="domain" description="Apple" evidence="3">
    <location>
        <begin position="26"/>
        <end position="103"/>
    </location>
</feature>
<feature type="compositionally biased region" description="Low complexity" evidence="1">
    <location>
        <begin position="214"/>
        <end position="223"/>
    </location>
</feature>
<evidence type="ECO:0000313" key="5">
    <source>
        <dbReference type="WBParaSite" id="L893_g27642.t1"/>
    </source>
</evidence>
<proteinExistence type="predicted"/>
<dbReference type="GO" id="GO:0009653">
    <property type="term" value="P:anatomical structure morphogenesis"/>
    <property type="evidence" value="ECO:0007669"/>
    <property type="project" value="TreeGrafter"/>
</dbReference>
<evidence type="ECO:0000313" key="4">
    <source>
        <dbReference type="Proteomes" id="UP000095287"/>
    </source>
</evidence>
<name>A0A1I7ZLK9_9BILA</name>
<protein>
    <submittedName>
        <fullName evidence="5">Apple domain-containing protein</fullName>
    </submittedName>
</protein>
<sequence>MRSICLIAFFLFASCSAFENQELKPCFERYEHQKLISAEPFHSEWRMKSEEDCLPFCALSSSRCKSIVYDVLNHICHYFSEDELENMVIARRMTLFRVANRQCLLDVTKSSEVQEGEEYDDEVAQQPMSIQSPPIEKEVAPVETTTKQPATTESTTNAPEETTSSEKETTSAFSAPTELPLDDNYDVIDDLKAVTSSKVTLKEVPSDDSDLILSTESEPTTSPVPTPRQSKLITLLQPKGTEQKQEEVEAYTPYPEDKLQPKLVPLQASKVAPRPNLKLVSLERSSSTEENAPAFLPPMTVFKADRINKEKKQKPEIRRNPTSFSKAVVLKKSESTENGAEDEYKKVIAPKRVPIARSSYSVETDEEHIAKNTDNKVPVAKSYSAESVPAYIPKARGFLKSINGHKNPDVIDLEAKVERPAKQVLNAESSGESKKMFAINISQHSGAEEKSPESVPEAPGGNPTLYDQCDDSDNQIWIGVENSAIDSKISKNSVSANDVEACKKFCNSANNQKQMCSSFTFYETEKLCVMHSAAEGFKLKPAADEKFTTRSYKKFCFPEKLSAFKECSDFISFRDYSLEIEAKEQFDGMPKGVEGLQACIELCVHSPDFRCKSAAFNMDNGQCFVYDENSFTKPAAWREHLTNDLLYFENGCDMWFTEKLPAEASIKRVSGTAKAVVKKGQQKKPSYMLFSNGQMKHLQFNPLTRPVA</sequence>
<evidence type="ECO:0000256" key="1">
    <source>
        <dbReference type="SAM" id="MobiDB-lite"/>
    </source>
</evidence>
<feature type="region of interest" description="Disordered" evidence="1">
    <location>
        <begin position="443"/>
        <end position="464"/>
    </location>
</feature>
<feature type="region of interest" description="Disordered" evidence="1">
    <location>
        <begin position="205"/>
        <end position="228"/>
    </location>
</feature>
<dbReference type="SMART" id="SM00473">
    <property type="entry name" value="PAN_AP"/>
    <property type="match status" value="3"/>
</dbReference>
<feature type="region of interest" description="Disordered" evidence="1">
    <location>
        <begin position="114"/>
        <end position="181"/>
    </location>
</feature>
<dbReference type="Gene3D" id="3.50.4.10">
    <property type="entry name" value="Hepatocyte Growth Factor"/>
    <property type="match status" value="2"/>
</dbReference>
<dbReference type="Pfam" id="PF00024">
    <property type="entry name" value="PAN_1"/>
    <property type="match status" value="3"/>
</dbReference>
<dbReference type="WBParaSite" id="L893_g27642.t1">
    <property type="protein sequence ID" value="L893_g27642.t1"/>
    <property type="gene ID" value="L893_g27642"/>
</dbReference>
<organism evidence="4 5">
    <name type="scientific">Steinernema glaseri</name>
    <dbReference type="NCBI Taxonomy" id="37863"/>
    <lineage>
        <taxon>Eukaryota</taxon>
        <taxon>Metazoa</taxon>
        <taxon>Ecdysozoa</taxon>
        <taxon>Nematoda</taxon>
        <taxon>Chromadorea</taxon>
        <taxon>Rhabditida</taxon>
        <taxon>Tylenchina</taxon>
        <taxon>Panagrolaimomorpha</taxon>
        <taxon>Strongyloidoidea</taxon>
        <taxon>Steinernematidae</taxon>
        <taxon>Steinernema</taxon>
    </lineage>
</organism>
<feature type="domain" description="Apple" evidence="3">
    <location>
        <begin position="469"/>
        <end position="556"/>
    </location>
</feature>
<feature type="domain" description="Apple" evidence="3">
    <location>
        <begin position="567"/>
        <end position="652"/>
    </location>
</feature>
<feature type="chain" id="PRO_5009313636" evidence="2">
    <location>
        <begin position="18"/>
        <end position="708"/>
    </location>
</feature>
<dbReference type="InterPro" id="IPR003609">
    <property type="entry name" value="Pan_app"/>
</dbReference>
<dbReference type="Proteomes" id="UP000095287">
    <property type="component" value="Unplaced"/>
</dbReference>
<dbReference type="SUPFAM" id="SSF57414">
    <property type="entry name" value="Hairpin loop containing domain-like"/>
    <property type="match status" value="3"/>
</dbReference>
<dbReference type="CDD" id="cd01099">
    <property type="entry name" value="PAN_AP_HGF"/>
    <property type="match status" value="1"/>
</dbReference>
<feature type="signal peptide" evidence="2">
    <location>
        <begin position="1"/>
        <end position="17"/>
    </location>
</feature>
<dbReference type="PANTHER" id="PTHR47327:SF1">
    <property type="entry name" value="RE15579P"/>
    <property type="match status" value="1"/>
</dbReference>
<dbReference type="AlphaFoldDB" id="A0A1I7ZLK9"/>
<keyword evidence="4" id="KW-1185">Reference proteome</keyword>
<dbReference type="InterPro" id="IPR052774">
    <property type="entry name" value="Celegans_DevNeuronal_Protein"/>
</dbReference>
<feature type="compositionally biased region" description="Polar residues" evidence="1">
    <location>
        <begin position="143"/>
        <end position="159"/>
    </location>
</feature>
<evidence type="ECO:0000256" key="2">
    <source>
        <dbReference type="SAM" id="SignalP"/>
    </source>
</evidence>
<feature type="compositionally biased region" description="Acidic residues" evidence="1">
    <location>
        <begin position="114"/>
        <end position="123"/>
    </location>
</feature>
<reference evidence="5" key="1">
    <citation type="submission" date="2016-11" db="UniProtKB">
        <authorList>
            <consortium name="WormBaseParasite"/>
        </authorList>
    </citation>
    <scope>IDENTIFICATION</scope>
</reference>
<evidence type="ECO:0000259" key="3">
    <source>
        <dbReference type="PROSITE" id="PS50948"/>
    </source>
</evidence>
<dbReference type="PANTHER" id="PTHR47327">
    <property type="entry name" value="FI18240P1-RELATED"/>
    <property type="match status" value="1"/>
</dbReference>
<dbReference type="PROSITE" id="PS50948">
    <property type="entry name" value="PAN"/>
    <property type="match status" value="3"/>
</dbReference>
<dbReference type="PROSITE" id="PS51257">
    <property type="entry name" value="PROKAR_LIPOPROTEIN"/>
    <property type="match status" value="1"/>
</dbReference>
<keyword evidence="2" id="KW-0732">Signal</keyword>
<accession>A0A1I7ZLK9</accession>